<reference evidence="4 5" key="1">
    <citation type="journal article" date="2019" name="G3 (Bethesda)">
        <title>Sequencing of a Wild Apple (Malus baccata) Genome Unravels the Differences Between Cultivated and Wild Apple Species Regarding Disease Resistance and Cold Tolerance.</title>
        <authorList>
            <person name="Chen X."/>
        </authorList>
    </citation>
    <scope>NUCLEOTIDE SEQUENCE [LARGE SCALE GENOMIC DNA]</scope>
    <source>
        <strain evidence="5">cv. Shandingzi</strain>
        <tissue evidence="4">Leaves</tissue>
    </source>
</reference>
<feature type="compositionally biased region" description="Basic residues" evidence="3">
    <location>
        <begin position="335"/>
        <end position="346"/>
    </location>
</feature>
<name>A0A540MJP7_MALBA</name>
<evidence type="ECO:0008006" key="6">
    <source>
        <dbReference type="Google" id="ProtNLM"/>
    </source>
</evidence>
<proteinExistence type="inferred from homology"/>
<dbReference type="GO" id="GO:0005685">
    <property type="term" value="C:U1 snRNP"/>
    <property type="evidence" value="ECO:0007669"/>
    <property type="project" value="InterPro"/>
</dbReference>
<dbReference type="AlphaFoldDB" id="A0A540MJP7"/>
<evidence type="ECO:0000313" key="5">
    <source>
        <dbReference type="Proteomes" id="UP000315295"/>
    </source>
</evidence>
<comment type="caution">
    <text evidence="4">The sequence shown here is derived from an EMBL/GenBank/DDBJ whole genome shotgun (WGS) entry which is preliminary data.</text>
</comment>
<comment type="similarity">
    <text evidence="1">Belongs to the Luc7 family.</text>
</comment>
<feature type="compositionally biased region" description="Basic and acidic residues" evidence="3">
    <location>
        <begin position="237"/>
        <end position="334"/>
    </location>
</feature>
<keyword evidence="2" id="KW-0175">Coiled coil</keyword>
<evidence type="ECO:0000256" key="1">
    <source>
        <dbReference type="ARBA" id="ARBA00005655"/>
    </source>
</evidence>
<sequence length="437" mass="50651">MDAQRALLDELMGSARNLTEEERKGYKEITWDDKEVCKAYMVRFCPHDLFVNTRSDLEVISYTLPFHKYPSFEESPRHDAYVPKFEAELAHFCEKLVMDLDRRVKRGRERLAQEVEPAPAPPLSAEKSEQLSVLEEKIKNLLEQVEALGEAGKVDEAEALMRKVDMLNSEKTALAQQPQNDKVLMLAQEKKMALCEICGSFLVANDAVERTQSHVTGKQHIGYGMVRDFIAEFKESKEKAREEERLAREKDAEERRKQREKEQEDRRGSNSSDRDRYRDRDRDREQDRYRERDSDRERSREWNGRGSRDGGRGVDHRSRNGRDGGRDRYRDRSRSRSPVRHSHKSFNHSVAGAACLTGMGIRRNQSSSSFGVQISVSVSEEPLLSITVVSMGMDIYFTRLGCDIRFAVNGEWRTSLRVGRIELPNGTEMIEYDRYHF</sequence>
<gene>
    <name evidence="4" type="ORF">C1H46_015361</name>
</gene>
<evidence type="ECO:0000256" key="2">
    <source>
        <dbReference type="SAM" id="Coils"/>
    </source>
</evidence>
<protein>
    <recommendedName>
        <fullName evidence="6">Luc7-like protein 3</fullName>
    </recommendedName>
</protein>
<dbReference type="GO" id="GO:0003729">
    <property type="term" value="F:mRNA binding"/>
    <property type="evidence" value="ECO:0007669"/>
    <property type="project" value="InterPro"/>
</dbReference>
<dbReference type="Proteomes" id="UP000315295">
    <property type="component" value="Unassembled WGS sequence"/>
</dbReference>
<feature type="coiled-coil region" evidence="2">
    <location>
        <begin position="124"/>
        <end position="177"/>
    </location>
</feature>
<accession>A0A540MJP7</accession>
<dbReference type="InterPro" id="IPR004882">
    <property type="entry name" value="Luc7-rel"/>
</dbReference>
<dbReference type="Pfam" id="PF03194">
    <property type="entry name" value="LUC7"/>
    <property type="match status" value="1"/>
</dbReference>
<dbReference type="PANTHER" id="PTHR12375">
    <property type="entry name" value="RNA-BINDING PROTEIN LUC7-RELATED"/>
    <property type="match status" value="1"/>
</dbReference>
<keyword evidence="5" id="KW-1185">Reference proteome</keyword>
<feature type="region of interest" description="Disordered" evidence="3">
    <location>
        <begin position="237"/>
        <end position="346"/>
    </location>
</feature>
<dbReference type="STRING" id="106549.A0A540MJP7"/>
<organism evidence="4 5">
    <name type="scientific">Malus baccata</name>
    <name type="common">Siberian crab apple</name>
    <name type="synonym">Pyrus baccata</name>
    <dbReference type="NCBI Taxonomy" id="106549"/>
    <lineage>
        <taxon>Eukaryota</taxon>
        <taxon>Viridiplantae</taxon>
        <taxon>Streptophyta</taxon>
        <taxon>Embryophyta</taxon>
        <taxon>Tracheophyta</taxon>
        <taxon>Spermatophyta</taxon>
        <taxon>Magnoliopsida</taxon>
        <taxon>eudicotyledons</taxon>
        <taxon>Gunneridae</taxon>
        <taxon>Pentapetalae</taxon>
        <taxon>rosids</taxon>
        <taxon>fabids</taxon>
        <taxon>Rosales</taxon>
        <taxon>Rosaceae</taxon>
        <taxon>Amygdaloideae</taxon>
        <taxon>Maleae</taxon>
        <taxon>Malus</taxon>
    </lineage>
</organism>
<dbReference type="EMBL" id="VIEB01000244">
    <property type="protein sequence ID" value="TQD98994.1"/>
    <property type="molecule type" value="Genomic_DNA"/>
</dbReference>
<evidence type="ECO:0000313" key="4">
    <source>
        <dbReference type="EMBL" id="TQD98994.1"/>
    </source>
</evidence>
<evidence type="ECO:0000256" key="3">
    <source>
        <dbReference type="SAM" id="MobiDB-lite"/>
    </source>
</evidence>
<dbReference type="GO" id="GO:0006376">
    <property type="term" value="P:mRNA splice site recognition"/>
    <property type="evidence" value="ECO:0007669"/>
    <property type="project" value="InterPro"/>
</dbReference>